<proteinExistence type="predicted"/>
<accession>A0A485K4V0</accession>
<sequence>MGKANKGNKKDNIKAAVPAKKVSTTKKVAMEPGFFGGHLASGHSFVLENTTEDMALRLDGAALGHDASAGPTTLFVSTERRDVKIALCTLDLSKTPQWTLNCTFTPSEGAVTFSTKGPNTIHLSAYIDAEMDEDIDDEDAINMFMDRATGDDDDDDDDEDSNDGDDGDKGEDDDDDDDDDGDDDNN</sequence>
<dbReference type="Pfam" id="PF17800">
    <property type="entry name" value="NPL"/>
    <property type="match status" value="1"/>
</dbReference>
<dbReference type="InterPro" id="IPR041232">
    <property type="entry name" value="NPL"/>
</dbReference>
<reference evidence="4 5" key="1">
    <citation type="submission" date="2019-03" db="EMBL/GenBank/DDBJ databases">
        <authorList>
            <person name="Gaulin E."/>
            <person name="Dumas B."/>
        </authorList>
    </citation>
    <scope>NUCLEOTIDE SEQUENCE [LARGE SCALE GENOMIC DNA]</scope>
    <source>
        <strain evidence="4">CBS 568.67</strain>
    </source>
</reference>
<evidence type="ECO:0000313" key="4">
    <source>
        <dbReference type="EMBL" id="VFT77559.1"/>
    </source>
</evidence>
<gene>
    <name evidence="4" type="primary">Aste57867_333</name>
    <name evidence="3" type="ORF">As57867_000333</name>
    <name evidence="4" type="ORF">ASTE57867_333</name>
</gene>
<organism evidence="4 5">
    <name type="scientific">Aphanomyces stellatus</name>
    <dbReference type="NCBI Taxonomy" id="120398"/>
    <lineage>
        <taxon>Eukaryota</taxon>
        <taxon>Sar</taxon>
        <taxon>Stramenopiles</taxon>
        <taxon>Oomycota</taxon>
        <taxon>Saprolegniomycetes</taxon>
        <taxon>Saprolegniales</taxon>
        <taxon>Verrucalvaceae</taxon>
        <taxon>Aphanomyces</taxon>
    </lineage>
</organism>
<dbReference type="OrthoDB" id="1902587at2759"/>
<protein>
    <submittedName>
        <fullName evidence="4">Aste57867_333 protein</fullName>
    </submittedName>
</protein>
<feature type="domain" description="Nucleoplasmin-like" evidence="2">
    <location>
        <begin position="34"/>
        <end position="124"/>
    </location>
</feature>
<reference evidence="3" key="2">
    <citation type="submission" date="2019-06" db="EMBL/GenBank/DDBJ databases">
        <title>Genomics analysis of Aphanomyces spp. identifies a new class of oomycete effector associated with host adaptation.</title>
        <authorList>
            <person name="Gaulin E."/>
        </authorList>
    </citation>
    <scope>NUCLEOTIDE SEQUENCE</scope>
    <source>
        <strain evidence="3">CBS 578.67</strain>
    </source>
</reference>
<evidence type="ECO:0000313" key="5">
    <source>
        <dbReference type="Proteomes" id="UP000332933"/>
    </source>
</evidence>
<dbReference type="Gene3D" id="2.60.120.340">
    <property type="entry name" value="Nucleoplasmin core domain"/>
    <property type="match status" value="1"/>
</dbReference>
<dbReference type="EMBL" id="VJMH01000015">
    <property type="protein sequence ID" value="KAF0720403.1"/>
    <property type="molecule type" value="Genomic_DNA"/>
</dbReference>
<keyword evidence="5" id="KW-1185">Reference proteome</keyword>
<evidence type="ECO:0000313" key="3">
    <source>
        <dbReference type="EMBL" id="KAF0720403.1"/>
    </source>
</evidence>
<name>A0A485K4V0_9STRA</name>
<evidence type="ECO:0000259" key="2">
    <source>
        <dbReference type="Pfam" id="PF17800"/>
    </source>
</evidence>
<dbReference type="Proteomes" id="UP000332933">
    <property type="component" value="Unassembled WGS sequence"/>
</dbReference>
<dbReference type="AlphaFoldDB" id="A0A485K4V0"/>
<evidence type="ECO:0000256" key="1">
    <source>
        <dbReference type="SAM" id="MobiDB-lite"/>
    </source>
</evidence>
<feature type="compositionally biased region" description="Acidic residues" evidence="1">
    <location>
        <begin position="151"/>
        <end position="186"/>
    </location>
</feature>
<feature type="region of interest" description="Disordered" evidence="1">
    <location>
        <begin position="143"/>
        <end position="186"/>
    </location>
</feature>
<dbReference type="EMBL" id="CAADRA010000015">
    <property type="protein sequence ID" value="VFT77559.1"/>
    <property type="molecule type" value="Genomic_DNA"/>
</dbReference>